<dbReference type="RefSeq" id="WP_164650651.1">
    <property type="nucleotide sequence ID" value="NZ_CP047476.1"/>
</dbReference>
<dbReference type="SUPFAM" id="SSF53822">
    <property type="entry name" value="Periplasmic binding protein-like I"/>
    <property type="match status" value="1"/>
</dbReference>
<evidence type="ECO:0000256" key="1">
    <source>
        <dbReference type="SAM" id="SignalP"/>
    </source>
</evidence>
<dbReference type="AlphaFoldDB" id="A0A7Z2T7F1"/>
<name>A0A7Z2T7F1_9VIBR</name>
<dbReference type="EMBL" id="CP047476">
    <property type="protein sequence ID" value="QIA65754.1"/>
    <property type="molecule type" value="Genomic_DNA"/>
</dbReference>
<reference evidence="2 3" key="1">
    <citation type="submission" date="2020-01" db="EMBL/GenBank/DDBJ databases">
        <title>Whole genome and functional gene identification of agarase of Vibrio HN897.</title>
        <authorList>
            <person name="Liu Y."/>
            <person name="Zhao Z."/>
        </authorList>
    </citation>
    <scope>NUCLEOTIDE SEQUENCE [LARGE SCALE GENOMIC DNA]</scope>
    <source>
        <strain evidence="2 3">HN897</strain>
    </source>
</reference>
<dbReference type="PANTHER" id="PTHR35271">
    <property type="entry name" value="ABC TRANSPORTER, SUBSTRATE-BINDING LIPOPROTEIN-RELATED"/>
    <property type="match status" value="1"/>
</dbReference>
<organism evidence="2 3">
    <name type="scientific">Vibrio astriarenae</name>
    <dbReference type="NCBI Taxonomy" id="1481923"/>
    <lineage>
        <taxon>Bacteria</taxon>
        <taxon>Pseudomonadati</taxon>
        <taxon>Pseudomonadota</taxon>
        <taxon>Gammaproteobacteria</taxon>
        <taxon>Vibrionales</taxon>
        <taxon>Vibrionaceae</taxon>
        <taxon>Vibrio</taxon>
    </lineage>
</organism>
<dbReference type="CDD" id="cd06325">
    <property type="entry name" value="PBP1_ABC_unchar_transporter"/>
    <property type="match status" value="1"/>
</dbReference>
<dbReference type="Pfam" id="PF04392">
    <property type="entry name" value="ABC_sub_bind"/>
    <property type="match status" value="1"/>
</dbReference>
<accession>A0A7Z2T7F1</accession>
<protein>
    <submittedName>
        <fullName evidence="2">ABC transporter substrate-binding protein</fullName>
    </submittedName>
</protein>
<dbReference type="Proteomes" id="UP000464262">
    <property type="component" value="Chromosome 2"/>
</dbReference>
<dbReference type="InterPro" id="IPR028082">
    <property type="entry name" value="Peripla_BP_I"/>
</dbReference>
<feature type="chain" id="PRO_5030721612" evidence="1">
    <location>
        <begin position="24"/>
        <end position="320"/>
    </location>
</feature>
<gene>
    <name evidence="2" type="ORF">GT360_19740</name>
</gene>
<evidence type="ECO:0000313" key="2">
    <source>
        <dbReference type="EMBL" id="QIA65754.1"/>
    </source>
</evidence>
<dbReference type="Gene3D" id="3.40.50.2300">
    <property type="match status" value="2"/>
</dbReference>
<sequence length="320" mass="34382">MKVQRAIKWLLITCCLGFSAHLAADEARVYISQIIDHPALNSVKKGLVEGLAEAGYQSGKNLTIEYQVANGSTSEAVQIARQFVGENPDVMVGIATPTAQALVASSRSIPIVFTAVTDPVGAHLVKRLDEPGRNVTGLSDLSPISQHLDLLKELLPETKRVGVLFNPGEANSVALLERIEAQASQRGLTIIQSEVLRNSDVKHLSKRLSKQVDVIYAMTDNTIASAIDDLIAPATEQNVPVFSGAVDYVEMGAIAGLGFDYYQIGKETAEYVVRVLEGEEPGSIPVRVAKGSDLAVNIQAAQRLGIEIPQSVKARVTQLY</sequence>
<dbReference type="InterPro" id="IPR007487">
    <property type="entry name" value="ABC_transpt-TYRBP-like"/>
</dbReference>
<dbReference type="KEGG" id="vas:GT360_19740"/>
<proteinExistence type="predicted"/>
<keyword evidence="3" id="KW-1185">Reference proteome</keyword>
<feature type="signal peptide" evidence="1">
    <location>
        <begin position="1"/>
        <end position="23"/>
    </location>
</feature>
<dbReference type="PANTHER" id="PTHR35271:SF1">
    <property type="entry name" value="ABC TRANSPORTER, SUBSTRATE-BINDING LIPOPROTEIN"/>
    <property type="match status" value="1"/>
</dbReference>
<evidence type="ECO:0000313" key="3">
    <source>
        <dbReference type="Proteomes" id="UP000464262"/>
    </source>
</evidence>
<keyword evidence="1" id="KW-0732">Signal</keyword>